<organism evidence="2 3">
    <name type="scientific">Acrobeloides nanus</name>
    <dbReference type="NCBI Taxonomy" id="290746"/>
    <lineage>
        <taxon>Eukaryota</taxon>
        <taxon>Metazoa</taxon>
        <taxon>Ecdysozoa</taxon>
        <taxon>Nematoda</taxon>
        <taxon>Chromadorea</taxon>
        <taxon>Rhabditida</taxon>
        <taxon>Tylenchina</taxon>
        <taxon>Cephalobomorpha</taxon>
        <taxon>Cephaloboidea</taxon>
        <taxon>Cephalobidae</taxon>
        <taxon>Acrobeloides</taxon>
    </lineage>
</organism>
<accession>A0A914D860</accession>
<protein>
    <submittedName>
        <fullName evidence="3">Uncharacterized protein</fullName>
    </submittedName>
</protein>
<evidence type="ECO:0000313" key="2">
    <source>
        <dbReference type="Proteomes" id="UP000887540"/>
    </source>
</evidence>
<evidence type="ECO:0000313" key="3">
    <source>
        <dbReference type="WBParaSite" id="ACRNAN_scaffold20665.g27222.t1"/>
    </source>
</evidence>
<dbReference type="AlphaFoldDB" id="A0A914D860"/>
<name>A0A914D860_9BILA</name>
<feature type="region of interest" description="Disordered" evidence="1">
    <location>
        <begin position="163"/>
        <end position="186"/>
    </location>
</feature>
<sequence length="186" mass="22257">MRCHYDFPEVPNKATGKYSCRDDFEEIKLYSYEYTRVDHLWRTEITLRRTTFWCRRKEKDNEAIPSESGFICPENFQQLKLNLSTSINDWLVVCVGQDYQQDNQYQIPFGGFFSCQTPNKFAKCPDGYTQRPFIEIHYCDMFYCVHPNSKRNMPLPELRLPPFSKPSFEKNSTSREYTDQPYNDEQ</sequence>
<reference evidence="3" key="1">
    <citation type="submission" date="2022-11" db="UniProtKB">
        <authorList>
            <consortium name="WormBaseParasite"/>
        </authorList>
    </citation>
    <scope>IDENTIFICATION</scope>
</reference>
<dbReference type="Proteomes" id="UP000887540">
    <property type="component" value="Unplaced"/>
</dbReference>
<dbReference type="WBParaSite" id="ACRNAN_scaffold20665.g27222.t1">
    <property type="protein sequence ID" value="ACRNAN_scaffold20665.g27222.t1"/>
    <property type="gene ID" value="ACRNAN_scaffold20665.g27222"/>
</dbReference>
<evidence type="ECO:0000256" key="1">
    <source>
        <dbReference type="SAM" id="MobiDB-lite"/>
    </source>
</evidence>
<keyword evidence="2" id="KW-1185">Reference proteome</keyword>
<proteinExistence type="predicted"/>